<evidence type="ECO:0000313" key="7">
    <source>
        <dbReference type="Proteomes" id="UP000215884"/>
    </source>
</evidence>
<dbReference type="EMBL" id="CP029426">
    <property type="protein sequence ID" value="AWM02754.1"/>
    <property type="molecule type" value="Genomic_DNA"/>
</dbReference>
<accession>A0A2U8PYA3</accession>
<keyword evidence="7" id="KW-1185">Reference proteome</keyword>
<keyword evidence="3" id="KW-0812">Transmembrane</keyword>
<dbReference type="CDD" id="cd06176">
    <property type="entry name" value="MFS_BCD_PucC-like"/>
    <property type="match status" value="1"/>
</dbReference>
<organism evidence="6 7">
    <name type="scientific">Bradyrhizobium amphicarpaeae</name>
    <dbReference type="NCBI Taxonomy" id="1404768"/>
    <lineage>
        <taxon>Bacteria</taxon>
        <taxon>Pseudomonadati</taxon>
        <taxon>Pseudomonadota</taxon>
        <taxon>Alphaproteobacteria</taxon>
        <taxon>Hyphomicrobiales</taxon>
        <taxon>Nitrobacteraceae</taxon>
        <taxon>Bradyrhizobium</taxon>
    </lineage>
</organism>
<dbReference type="Gene3D" id="1.20.1250.20">
    <property type="entry name" value="MFS general substrate transporter like domains"/>
    <property type="match status" value="1"/>
</dbReference>
<evidence type="ECO:0000313" key="6">
    <source>
        <dbReference type="EMBL" id="AWM02754.1"/>
    </source>
</evidence>
<evidence type="ECO:0000256" key="1">
    <source>
        <dbReference type="ARBA" id="ARBA00004141"/>
    </source>
</evidence>
<dbReference type="KEGG" id="brq:CIT40_23815"/>
<dbReference type="AlphaFoldDB" id="A0A2U8PYA3"/>
<dbReference type="InterPro" id="IPR026036">
    <property type="entry name" value="PucC"/>
</dbReference>
<dbReference type="Proteomes" id="UP000215884">
    <property type="component" value="Chromosome"/>
</dbReference>
<dbReference type="GO" id="GO:0016020">
    <property type="term" value="C:membrane"/>
    <property type="evidence" value="ECO:0007669"/>
    <property type="project" value="UniProtKB-SubCell"/>
</dbReference>
<reference evidence="6 7" key="1">
    <citation type="journal article" date="2017" name="Syst. Appl. Microbiol.">
        <title>Soybeans inoculated with root zone soils of Canadian native legumes harbour diverse and novel Bradyrhizobium spp. that possess agricultural potential.</title>
        <authorList>
            <person name="Bromfield E.S.P."/>
            <person name="Cloutier S."/>
            <person name="Tambong J.T."/>
            <person name="Tran Thi T.V."/>
        </authorList>
    </citation>
    <scope>NUCLEOTIDE SEQUENCE [LARGE SCALE GENOMIC DNA]</scope>
    <source>
        <strain evidence="6 7">39S1MB</strain>
    </source>
</reference>
<evidence type="ECO:0000256" key="3">
    <source>
        <dbReference type="ARBA" id="ARBA00022692"/>
    </source>
</evidence>
<evidence type="ECO:0000256" key="4">
    <source>
        <dbReference type="ARBA" id="ARBA00022989"/>
    </source>
</evidence>
<dbReference type="RefSeq" id="WP_094891138.1">
    <property type="nucleotide sequence ID" value="NZ_CP029426.2"/>
</dbReference>
<name>A0A2U8PYA3_9BRAD</name>
<keyword evidence="5" id="KW-0472">Membrane</keyword>
<comment type="similarity">
    <text evidence="2">Belongs to the PucC family.</text>
</comment>
<dbReference type="PIRSF" id="PIRSF016565">
    <property type="entry name" value="PucC"/>
    <property type="match status" value="1"/>
</dbReference>
<dbReference type="PANTHER" id="PTHR23538:SF1">
    <property type="entry name" value="44.5 KD BACTERIOCHLOROPHYLL SYNTHASE SUBUNIT"/>
    <property type="match status" value="1"/>
</dbReference>
<dbReference type="InterPro" id="IPR004896">
    <property type="entry name" value="PucC-rel"/>
</dbReference>
<evidence type="ECO:0000256" key="2">
    <source>
        <dbReference type="ARBA" id="ARBA00008412"/>
    </source>
</evidence>
<dbReference type="OrthoDB" id="8558818at2"/>
<sequence>MTRISSTLAKGWMRLGTRFLPFADAATTELPLARLLRLSLFQVSTGISIVLLNGTLNRVMIVELGVSTLLVSLMVSIPLVFAPFRVLIGFKSDNHRSVLGWRRVPYIWMGTLIQFGGFAILPFALLVLSGTGEYPAVYGQFGAALAFLLVGAGMHTAQAAGLALATDLAPADARPRVVAFLYVMLLFGMAGSALIFSELLRNFNEIRLIQVIQGVAVTQLLLNIAALWKQEARNPALTSAARERPEFQHSWARFRNAGGSVRVLVAVALGTSAFSMQDILLEPYGAEILKLTVGQTTALTAFFALGTLAGFGLAARTLGRNADPYRIAGFGAVAGVFAFAAVIFAAPLGSVLLFRIGTALIGFGGGLFAAGTLTAAMALARDGESGLALGTWGAVQATAAGGGIALGAGIRDAVTSLASSGALGRALTGPSTGYSVVYHIEIALLFATLVAIGPLVRTARTGFSQPSTKFGLAEFPG</sequence>
<dbReference type="PANTHER" id="PTHR23538">
    <property type="entry name" value="44.5 KD BACTERIOCHLOROPHYLL SYNTHASE SUBUNIT"/>
    <property type="match status" value="1"/>
</dbReference>
<dbReference type="SUPFAM" id="SSF103473">
    <property type="entry name" value="MFS general substrate transporter"/>
    <property type="match status" value="1"/>
</dbReference>
<protein>
    <submittedName>
        <fullName evidence="6">MFS transporter</fullName>
    </submittedName>
</protein>
<keyword evidence="4" id="KW-1133">Transmembrane helix</keyword>
<dbReference type="InterPro" id="IPR036259">
    <property type="entry name" value="MFS_trans_sf"/>
</dbReference>
<gene>
    <name evidence="6" type="ORF">CIT40_23815</name>
</gene>
<comment type="subcellular location">
    <subcellularLocation>
        <location evidence="1">Membrane</location>
        <topology evidence="1">Multi-pass membrane protein</topology>
    </subcellularLocation>
</comment>
<dbReference type="Pfam" id="PF03209">
    <property type="entry name" value="PUCC"/>
    <property type="match status" value="1"/>
</dbReference>
<proteinExistence type="inferred from homology"/>
<reference evidence="6 7" key="2">
    <citation type="journal article" date="2019" name="Int. J. Syst. Evol. Microbiol.">
        <title>Description and complete genome sequence of Bradyrhizobium amphicarpaeae sp. nov., harbouring photosystem and nitrogen-fixation genes.</title>
        <authorList>
            <person name="Bromfield E.S.P."/>
            <person name="Cloutier S."/>
            <person name="Nguyen H.D.T."/>
        </authorList>
    </citation>
    <scope>NUCLEOTIDE SEQUENCE [LARGE SCALE GENOMIC DNA]</scope>
    <source>
        <strain evidence="6 7">39S1MB</strain>
    </source>
</reference>
<evidence type="ECO:0000256" key="5">
    <source>
        <dbReference type="ARBA" id="ARBA00023136"/>
    </source>
</evidence>